<dbReference type="CDD" id="cd03443">
    <property type="entry name" value="PaaI_thioesterase"/>
    <property type="match status" value="1"/>
</dbReference>
<gene>
    <name evidence="4" type="ORF">EAY64_14655</name>
</gene>
<dbReference type="InterPro" id="IPR029069">
    <property type="entry name" value="HotDog_dom_sf"/>
</dbReference>
<sequence length="142" mass="15214">MSQISVAEFQSLIDSELPLVKLFGMRTETIGHGRASLRMHFNPDLIRPGGTIAGPALMALADATLYAVVLGMIGKVELAVTTSLNINFLRKPPQADVIAEGRILKLGKRLAVGEVLLYSEGNDEPVAHVTGTYSIPPHPSIK</sequence>
<name>A0A454JG13_9NEIS</name>
<dbReference type="Pfam" id="PF03061">
    <property type="entry name" value="4HBT"/>
    <property type="match status" value="1"/>
</dbReference>
<reference evidence="4 5" key="1">
    <citation type="submission" date="2018-10" db="EMBL/GenBank/DDBJ databases">
        <title>Draft genome sequence of Aquitalea MWU14-2217 isolated from a wild cranberry bog in Provincetown, Massachusetts.</title>
        <authorList>
            <person name="Ebadzadsahrai G."/>
            <person name="Soby S."/>
        </authorList>
    </citation>
    <scope>NUCLEOTIDE SEQUENCE [LARGE SCALE GENOMIC DNA]</scope>
    <source>
        <strain evidence="4 5">MWU14-2217</strain>
    </source>
</reference>
<dbReference type="SUPFAM" id="SSF54637">
    <property type="entry name" value="Thioesterase/thiol ester dehydrase-isomerase"/>
    <property type="match status" value="1"/>
</dbReference>
<evidence type="ECO:0000259" key="3">
    <source>
        <dbReference type="Pfam" id="PF03061"/>
    </source>
</evidence>
<dbReference type="AlphaFoldDB" id="A0A454JG13"/>
<dbReference type="NCBIfam" id="TIGR00369">
    <property type="entry name" value="unchar_dom_1"/>
    <property type="match status" value="1"/>
</dbReference>
<evidence type="ECO:0000256" key="2">
    <source>
        <dbReference type="ARBA" id="ARBA00022801"/>
    </source>
</evidence>
<dbReference type="PANTHER" id="PTHR21660:SF1">
    <property type="entry name" value="ACYL-COENZYME A THIOESTERASE 13"/>
    <property type="match status" value="1"/>
</dbReference>
<dbReference type="Proteomes" id="UP000274139">
    <property type="component" value="Unassembled WGS sequence"/>
</dbReference>
<protein>
    <submittedName>
        <fullName evidence="4">PaaI family thioesterase</fullName>
    </submittedName>
</protein>
<proteinExistence type="inferred from homology"/>
<organism evidence="4 5">
    <name type="scientific">Aquitalea palustris</name>
    <dbReference type="NCBI Taxonomy" id="2480983"/>
    <lineage>
        <taxon>Bacteria</taxon>
        <taxon>Pseudomonadati</taxon>
        <taxon>Pseudomonadota</taxon>
        <taxon>Betaproteobacteria</taxon>
        <taxon>Neisseriales</taxon>
        <taxon>Chromobacteriaceae</taxon>
        <taxon>Aquitalea</taxon>
    </lineage>
</organism>
<comment type="caution">
    <text evidence="4">The sequence shown here is derived from an EMBL/GenBank/DDBJ whole genome shotgun (WGS) entry which is preliminary data.</text>
</comment>
<accession>A0A454JG13</accession>
<dbReference type="InterPro" id="IPR039298">
    <property type="entry name" value="ACOT13"/>
</dbReference>
<dbReference type="InterPro" id="IPR003736">
    <property type="entry name" value="PAAI_dom"/>
</dbReference>
<evidence type="ECO:0000313" key="5">
    <source>
        <dbReference type="Proteomes" id="UP000274139"/>
    </source>
</evidence>
<evidence type="ECO:0000313" key="4">
    <source>
        <dbReference type="EMBL" id="RMC94965.1"/>
    </source>
</evidence>
<dbReference type="PANTHER" id="PTHR21660">
    <property type="entry name" value="THIOESTERASE SUPERFAMILY MEMBER-RELATED"/>
    <property type="match status" value="1"/>
</dbReference>
<comment type="similarity">
    <text evidence="1">Belongs to the thioesterase PaaI family.</text>
</comment>
<keyword evidence="5" id="KW-1185">Reference proteome</keyword>
<dbReference type="OrthoDB" id="8588611at2"/>
<dbReference type="GO" id="GO:0047617">
    <property type="term" value="F:fatty acyl-CoA hydrolase activity"/>
    <property type="evidence" value="ECO:0007669"/>
    <property type="project" value="InterPro"/>
</dbReference>
<dbReference type="EMBL" id="RFAR01000061">
    <property type="protein sequence ID" value="RMC94965.1"/>
    <property type="molecule type" value="Genomic_DNA"/>
</dbReference>
<dbReference type="InterPro" id="IPR006683">
    <property type="entry name" value="Thioestr_dom"/>
</dbReference>
<dbReference type="Gene3D" id="3.10.129.10">
    <property type="entry name" value="Hotdog Thioesterase"/>
    <property type="match status" value="1"/>
</dbReference>
<feature type="domain" description="Thioesterase" evidence="3">
    <location>
        <begin position="49"/>
        <end position="124"/>
    </location>
</feature>
<evidence type="ECO:0000256" key="1">
    <source>
        <dbReference type="ARBA" id="ARBA00008324"/>
    </source>
</evidence>
<dbReference type="RefSeq" id="WP_103525488.1">
    <property type="nucleotide sequence ID" value="NZ_JAIZDC010000003.1"/>
</dbReference>
<keyword evidence="2" id="KW-0378">Hydrolase</keyword>